<evidence type="ECO:0000256" key="6">
    <source>
        <dbReference type="ARBA" id="ARBA00022833"/>
    </source>
</evidence>
<feature type="compositionally biased region" description="Basic and acidic residues" evidence="14">
    <location>
        <begin position="207"/>
        <end position="221"/>
    </location>
</feature>
<comment type="function">
    <text evidence="8">Required for box C/D snoRNAs accumulation involved in snoRNA processing, snoRNA transport to the nucleolus and ribosome biogenesis.</text>
</comment>
<keyword evidence="7" id="KW-0832">Ubl conjugation</keyword>
<dbReference type="FunFam" id="3.30.60.190:FF:000001">
    <property type="entry name" value="box C/D snoRNA protein 1"/>
    <property type="match status" value="1"/>
</dbReference>
<dbReference type="Proteomes" id="UP000193689">
    <property type="component" value="Unassembled WGS sequence"/>
</dbReference>
<keyword evidence="5 13" id="KW-0863">Zinc-finger</keyword>
<keyword evidence="4" id="KW-0479">Metal-binding</keyword>
<dbReference type="GeneID" id="63777682"/>
<evidence type="ECO:0000256" key="13">
    <source>
        <dbReference type="PROSITE-ProRule" id="PRU00453"/>
    </source>
</evidence>
<evidence type="ECO:0000256" key="9">
    <source>
        <dbReference type="ARBA" id="ARBA00049654"/>
    </source>
</evidence>
<dbReference type="GO" id="GO:0070761">
    <property type="term" value="C:pre-snoRNP complex"/>
    <property type="evidence" value="ECO:0007669"/>
    <property type="project" value="TreeGrafter"/>
</dbReference>
<dbReference type="GO" id="GO:0008270">
    <property type="term" value="F:zinc ion binding"/>
    <property type="evidence" value="ECO:0007669"/>
    <property type="project" value="UniProtKB-UniRule"/>
</dbReference>
<evidence type="ECO:0000313" key="16">
    <source>
        <dbReference type="EMBL" id="ORY56134.1"/>
    </source>
</evidence>
<comment type="similarity">
    <text evidence="9">Belongs to the BCD1 family.</text>
</comment>
<accession>A0A1Y2DAF5</accession>
<dbReference type="InterPro" id="IPR057721">
    <property type="entry name" value="BCD1_alpha/beta"/>
</dbReference>
<dbReference type="Gene3D" id="3.30.60.190">
    <property type="match status" value="1"/>
</dbReference>
<evidence type="ECO:0000256" key="12">
    <source>
        <dbReference type="ARBA" id="ARBA00077531"/>
    </source>
</evidence>
<evidence type="ECO:0000256" key="8">
    <source>
        <dbReference type="ARBA" id="ARBA00049598"/>
    </source>
</evidence>
<dbReference type="PANTHER" id="PTHR13483:SF11">
    <property type="entry name" value="ZINC FINGER HIT DOMAIN-CONTAINING PROTEIN 3"/>
    <property type="match status" value="1"/>
</dbReference>
<dbReference type="InterPro" id="IPR051639">
    <property type="entry name" value="BCD1"/>
</dbReference>
<gene>
    <name evidence="16" type="ORF">BCR38DRAFT_451534</name>
</gene>
<keyword evidence="17" id="KW-1185">Reference proteome</keyword>
<evidence type="ECO:0000256" key="1">
    <source>
        <dbReference type="ARBA" id="ARBA00022499"/>
    </source>
</evidence>
<comment type="caution">
    <text evidence="16">The sequence shown here is derived from an EMBL/GenBank/DDBJ whole genome shotgun (WGS) entry which is preliminary data.</text>
</comment>
<evidence type="ECO:0000259" key="15">
    <source>
        <dbReference type="PROSITE" id="PS51083"/>
    </source>
</evidence>
<feature type="compositionally biased region" description="Basic and acidic residues" evidence="14">
    <location>
        <begin position="349"/>
        <end position="358"/>
    </location>
</feature>
<dbReference type="PROSITE" id="PS51083">
    <property type="entry name" value="ZF_HIT"/>
    <property type="match status" value="1"/>
</dbReference>
<organism evidence="16 17">
    <name type="scientific">Pseudomassariella vexata</name>
    <dbReference type="NCBI Taxonomy" id="1141098"/>
    <lineage>
        <taxon>Eukaryota</taxon>
        <taxon>Fungi</taxon>
        <taxon>Dikarya</taxon>
        <taxon>Ascomycota</taxon>
        <taxon>Pezizomycotina</taxon>
        <taxon>Sordariomycetes</taxon>
        <taxon>Xylariomycetidae</taxon>
        <taxon>Amphisphaeriales</taxon>
        <taxon>Pseudomassariaceae</taxon>
        <taxon>Pseudomassariella</taxon>
    </lineage>
</organism>
<feature type="region of interest" description="Disordered" evidence="14">
    <location>
        <begin position="349"/>
        <end position="424"/>
    </location>
</feature>
<dbReference type="GO" id="GO:0005634">
    <property type="term" value="C:nucleus"/>
    <property type="evidence" value="ECO:0007669"/>
    <property type="project" value="TreeGrafter"/>
</dbReference>
<feature type="region of interest" description="Disordered" evidence="14">
    <location>
        <begin position="207"/>
        <end position="246"/>
    </location>
</feature>
<evidence type="ECO:0000256" key="3">
    <source>
        <dbReference type="ARBA" id="ARBA00022553"/>
    </source>
</evidence>
<dbReference type="OrthoDB" id="272357at2759"/>
<dbReference type="EMBL" id="MCFJ01000024">
    <property type="protein sequence ID" value="ORY56134.1"/>
    <property type="molecule type" value="Genomic_DNA"/>
</dbReference>
<dbReference type="AlphaFoldDB" id="A0A1Y2DAF5"/>
<evidence type="ECO:0000256" key="7">
    <source>
        <dbReference type="ARBA" id="ARBA00022843"/>
    </source>
</evidence>
<feature type="compositionally biased region" description="Acidic residues" evidence="14">
    <location>
        <begin position="380"/>
        <end position="401"/>
    </location>
</feature>
<evidence type="ECO:0000256" key="2">
    <source>
        <dbReference type="ARBA" id="ARBA00022517"/>
    </source>
</evidence>
<dbReference type="FunCoup" id="A0A1Y2DAF5">
    <property type="interactions" value="108"/>
</dbReference>
<evidence type="ECO:0000256" key="14">
    <source>
        <dbReference type="SAM" id="MobiDB-lite"/>
    </source>
</evidence>
<dbReference type="Pfam" id="PF04438">
    <property type="entry name" value="zf-HIT"/>
    <property type="match status" value="1"/>
</dbReference>
<name>A0A1Y2DAF5_9PEZI</name>
<dbReference type="Pfam" id="PF25790">
    <property type="entry name" value="BCD1"/>
    <property type="match status" value="1"/>
</dbReference>
<evidence type="ECO:0000313" key="17">
    <source>
        <dbReference type="Proteomes" id="UP000193689"/>
    </source>
</evidence>
<evidence type="ECO:0000256" key="4">
    <source>
        <dbReference type="ARBA" id="ARBA00022723"/>
    </source>
</evidence>
<sequence length="424" mass="47767">MSDPLLTSLCVICHIKPPQYKCPRCGARTCSLVCVKKHKNWSSCNGERDPTVYIPPVKLRTDAGIDHDYNFLTKIERTIERAEKALTEERGIALPSQNAPPPNKLRRLNKGQSRGNVTMGDGSRPWARSAIRRLKALGISVKHVPMGMTRERENTTSYNKRTNTVNWQVEWLLLCPRSDGEGLSLLRLVCKTLDHIPLNVGFAGCQEEHRRTQLSQTEKKRDSRHTRHQRRKDGDNDDTQDTFAGQNMNSVWRTAPLPIQDTVTGTWERAVHADRRTPREKLADQVKRKYHFYFHVPGTPSREPQKLIELEPTDSLGTVLSGLEVLEYPTIYVVPIGVKLPDGYILAKKPEKAPEQKPRKQGSSESRKRKGSTLVGYGSSDEEEGQVVEGQGEESEPGFEFDDGKAVRAFLEDDDTSSSGLDSD</sequence>
<feature type="compositionally biased region" description="Basic residues" evidence="14">
    <location>
        <begin position="222"/>
        <end position="231"/>
    </location>
</feature>
<dbReference type="InterPro" id="IPR007529">
    <property type="entry name" value="Znf_HIT"/>
</dbReference>
<comment type="subunit">
    <text evidence="10">Interacts with FBL, SNU13, NOP58, NUFIP1, RUVBL1, RUVBL2 and TAF9. Interacts (via HIT-type zinc finger) with the RUVBL1/RUVBL2 complex in the presence of ADP.</text>
</comment>
<evidence type="ECO:0000256" key="5">
    <source>
        <dbReference type="ARBA" id="ARBA00022771"/>
    </source>
</evidence>
<feature type="region of interest" description="Disordered" evidence="14">
    <location>
        <begin position="93"/>
        <end position="124"/>
    </location>
</feature>
<dbReference type="SUPFAM" id="SSF144232">
    <property type="entry name" value="HIT/MYND zinc finger-like"/>
    <property type="match status" value="1"/>
</dbReference>
<evidence type="ECO:0000256" key="11">
    <source>
        <dbReference type="ARBA" id="ARBA00068630"/>
    </source>
</evidence>
<keyword evidence="2" id="KW-0690">Ribosome biogenesis</keyword>
<dbReference type="CDD" id="cd23023">
    <property type="entry name" value="zf-HIT_BCD1"/>
    <property type="match status" value="1"/>
</dbReference>
<dbReference type="GO" id="GO:0000492">
    <property type="term" value="P:box C/D snoRNP assembly"/>
    <property type="evidence" value="ECO:0007669"/>
    <property type="project" value="TreeGrafter"/>
</dbReference>
<dbReference type="GO" id="GO:0048254">
    <property type="term" value="P:snoRNA localization"/>
    <property type="evidence" value="ECO:0007669"/>
    <property type="project" value="TreeGrafter"/>
</dbReference>
<feature type="domain" description="HIT-type" evidence="15">
    <location>
        <begin position="10"/>
        <end position="44"/>
    </location>
</feature>
<reference evidence="16 17" key="1">
    <citation type="submission" date="2016-07" db="EMBL/GenBank/DDBJ databases">
        <title>Pervasive Adenine N6-methylation of Active Genes in Fungi.</title>
        <authorList>
            <consortium name="DOE Joint Genome Institute"/>
            <person name="Mondo S.J."/>
            <person name="Dannebaum R.O."/>
            <person name="Kuo R.C."/>
            <person name="Labutti K."/>
            <person name="Haridas S."/>
            <person name="Kuo A."/>
            <person name="Salamov A."/>
            <person name="Ahrendt S.R."/>
            <person name="Lipzen A."/>
            <person name="Sullivan W."/>
            <person name="Andreopoulos W.B."/>
            <person name="Clum A."/>
            <person name="Lindquist E."/>
            <person name="Daum C."/>
            <person name="Ramamoorthy G.K."/>
            <person name="Gryganskyi A."/>
            <person name="Culley D."/>
            <person name="Magnuson J.K."/>
            <person name="James T.Y."/>
            <person name="O'Malley M.A."/>
            <person name="Stajich J.E."/>
            <person name="Spatafora J.W."/>
            <person name="Visel A."/>
            <person name="Grigoriev I.V."/>
        </authorList>
    </citation>
    <scope>NUCLEOTIDE SEQUENCE [LARGE SCALE GENOMIC DNA]</scope>
    <source>
        <strain evidence="16 17">CBS 129021</strain>
    </source>
</reference>
<keyword evidence="6" id="KW-0862">Zinc</keyword>
<dbReference type="InParanoid" id="A0A1Y2DAF5"/>
<evidence type="ECO:0000256" key="10">
    <source>
        <dbReference type="ARBA" id="ARBA00061949"/>
    </source>
</evidence>
<keyword evidence="3" id="KW-0597">Phosphoprotein</keyword>
<proteinExistence type="inferred from homology"/>
<dbReference type="PANTHER" id="PTHR13483">
    <property type="entry name" value="BOX C_D SNORNA PROTEIN 1-RELATED"/>
    <property type="match status" value="1"/>
</dbReference>
<protein>
    <recommendedName>
        <fullName evidence="11">Box C/D snoRNA protein 1</fullName>
    </recommendedName>
    <alternativeName>
        <fullName evidence="12">Zinc finger HIT domain-containing protein 6</fullName>
    </alternativeName>
</protein>
<dbReference type="GO" id="GO:0000463">
    <property type="term" value="P:maturation of LSU-rRNA from tricistronic rRNA transcript (SSU-rRNA, 5.8S rRNA, LSU-rRNA)"/>
    <property type="evidence" value="ECO:0007669"/>
    <property type="project" value="TreeGrafter"/>
</dbReference>
<dbReference type="STRING" id="1141098.A0A1Y2DAF5"/>
<keyword evidence="1" id="KW-1017">Isopeptide bond</keyword>
<dbReference type="RefSeq" id="XP_040709980.1">
    <property type="nucleotide sequence ID" value="XM_040861470.1"/>
</dbReference>